<reference evidence="2 3" key="1">
    <citation type="submission" date="2020-01" db="EMBL/GenBank/DDBJ databases">
        <authorList>
            <person name="Gupta K D."/>
        </authorList>
    </citation>
    <scope>NUCLEOTIDE SEQUENCE [LARGE SCALE GENOMIC DNA]</scope>
</reference>
<evidence type="ECO:0000256" key="1">
    <source>
        <dbReference type="SAM" id="MobiDB-lite"/>
    </source>
</evidence>
<keyword evidence="3" id="KW-1185">Reference proteome</keyword>
<dbReference type="EMBL" id="CACVBS010000068">
    <property type="protein sequence ID" value="CAA7268615.1"/>
    <property type="molecule type" value="Genomic_DNA"/>
</dbReference>
<sequence>MAAVLFNVAIRQTMEIDEEDIPTESGHPWDKLDQVLADLSVLPHLEFIHLTARLPDIETFDDVYEDGVDGDDEDKGDEGEYSDGDDDDDEGRRIGLEPLTGSMEK</sequence>
<protein>
    <submittedName>
        <fullName evidence="2">Uncharacterized protein</fullName>
    </submittedName>
</protein>
<evidence type="ECO:0000313" key="2">
    <source>
        <dbReference type="EMBL" id="CAA7268615.1"/>
    </source>
</evidence>
<proteinExistence type="predicted"/>
<dbReference type="Proteomes" id="UP000467700">
    <property type="component" value="Unassembled WGS sequence"/>
</dbReference>
<feature type="region of interest" description="Disordered" evidence="1">
    <location>
        <begin position="62"/>
        <end position="105"/>
    </location>
</feature>
<organism evidence="2 3">
    <name type="scientific">Cyclocybe aegerita</name>
    <name type="common">Black poplar mushroom</name>
    <name type="synonym">Agrocybe aegerita</name>
    <dbReference type="NCBI Taxonomy" id="1973307"/>
    <lineage>
        <taxon>Eukaryota</taxon>
        <taxon>Fungi</taxon>
        <taxon>Dikarya</taxon>
        <taxon>Basidiomycota</taxon>
        <taxon>Agaricomycotina</taxon>
        <taxon>Agaricomycetes</taxon>
        <taxon>Agaricomycetidae</taxon>
        <taxon>Agaricales</taxon>
        <taxon>Agaricineae</taxon>
        <taxon>Bolbitiaceae</taxon>
        <taxon>Cyclocybe</taxon>
    </lineage>
</organism>
<feature type="compositionally biased region" description="Acidic residues" evidence="1">
    <location>
        <begin position="62"/>
        <end position="89"/>
    </location>
</feature>
<comment type="caution">
    <text evidence="2">The sequence shown here is derived from an EMBL/GenBank/DDBJ whole genome shotgun (WGS) entry which is preliminary data.</text>
</comment>
<evidence type="ECO:0000313" key="3">
    <source>
        <dbReference type="Proteomes" id="UP000467700"/>
    </source>
</evidence>
<name>A0A8S0W3E1_CYCAE</name>
<gene>
    <name evidence="2" type="ORF">AAE3_LOCUS10691</name>
</gene>
<accession>A0A8S0W3E1</accession>
<dbReference type="AlphaFoldDB" id="A0A8S0W3E1"/>